<dbReference type="GO" id="GO:0042048">
    <property type="term" value="P:olfactory behavior"/>
    <property type="evidence" value="ECO:0007669"/>
    <property type="project" value="TreeGrafter"/>
</dbReference>
<evidence type="ECO:0000256" key="18">
    <source>
        <dbReference type="ARBA" id="ARBA00082489"/>
    </source>
</evidence>
<evidence type="ECO:0000256" key="13">
    <source>
        <dbReference type="ARBA" id="ARBA00054965"/>
    </source>
</evidence>
<protein>
    <recommendedName>
        <fullName evidence="16">Serpentine receptor class r-10</fullName>
    </recommendedName>
    <alternativeName>
        <fullName evidence="17">Odorant response abnormal protein 10</fullName>
    </alternativeName>
    <alternativeName>
        <fullName evidence="18">Olfactory receptor 10</fullName>
    </alternativeName>
</protein>
<keyword evidence="2" id="KW-1003">Cell membrane</keyword>
<reference evidence="21" key="1">
    <citation type="submission" date="2016-11" db="UniProtKB">
        <authorList>
            <consortium name="WormBaseParasite"/>
        </authorList>
    </citation>
    <scope>IDENTIFICATION</scope>
</reference>
<evidence type="ECO:0000256" key="7">
    <source>
        <dbReference type="ARBA" id="ARBA00022989"/>
    </source>
</evidence>
<evidence type="ECO:0000256" key="1">
    <source>
        <dbReference type="ARBA" id="ARBA00004272"/>
    </source>
</evidence>
<dbReference type="InterPro" id="IPR019428">
    <property type="entry name" value="7TM_GPCR_serpentine_rcpt_Str"/>
</dbReference>
<keyword evidence="12" id="KW-0966">Cell projection</keyword>
<organism evidence="20 21">
    <name type="scientific">Caenorhabditis tropicalis</name>
    <dbReference type="NCBI Taxonomy" id="1561998"/>
    <lineage>
        <taxon>Eukaryota</taxon>
        <taxon>Metazoa</taxon>
        <taxon>Ecdysozoa</taxon>
        <taxon>Nematoda</taxon>
        <taxon>Chromadorea</taxon>
        <taxon>Rhabditida</taxon>
        <taxon>Rhabditina</taxon>
        <taxon>Rhabditomorpha</taxon>
        <taxon>Rhabditoidea</taxon>
        <taxon>Rhabditidae</taxon>
        <taxon>Peloderinae</taxon>
        <taxon>Caenorhabditis</taxon>
    </lineage>
</organism>
<feature type="transmembrane region" description="Helical" evidence="19">
    <location>
        <begin position="130"/>
        <end position="147"/>
    </location>
</feature>
<evidence type="ECO:0000256" key="10">
    <source>
        <dbReference type="ARBA" id="ARBA00023170"/>
    </source>
</evidence>
<feature type="transmembrane region" description="Helical" evidence="19">
    <location>
        <begin position="6"/>
        <end position="30"/>
    </location>
</feature>
<evidence type="ECO:0000256" key="16">
    <source>
        <dbReference type="ARBA" id="ARBA00067967"/>
    </source>
</evidence>
<dbReference type="STRING" id="1561998.A0A1I7T1K3"/>
<evidence type="ECO:0000256" key="17">
    <source>
        <dbReference type="ARBA" id="ARBA00078653"/>
    </source>
</evidence>
<feature type="transmembrane region" description="Helical" evidence="19">
    <location>
        <begin position="357"/>
        <end position="375"/>
    </location>
</feature>
<keyword evidence="3" id="KW-0145">Chemotaxis</keyword>
<dbReference type="FunFam" id="1.20.1070.10:FF:000128">
    <property type="entry name" value="Seven TM Receptor"/>
    <property type="match status" value="1"/>
</dbReference>
<evidence type="ECO:0000256" key="2">
    <source>
        <dbReference type="ARBA" id="ARBA00022475"/>
    </source>
</evidence>
<evidence type="ECO:0000256" key="11">
    <source>
        <dbReference type="ARBA" id="ARBA00023180"/>
    </source>
</evidence>
<evidence type="ECO:0000313" key="21">
    <source>
        <dbReference type="WBParaSite" id="Csp11.Scaffold463.g1530.t1"/>
    </source>
</evidence>
<name>A0A1I7T1K3_9PELO</name>
<keyword evidence="11" id="KW-0325">Glycoprotein</keyword>
<dbReference type="Proteomes" id="UP000095282">
    <property type="component" value="Unplaced"/>
</dbReference>
<dbReference type="WBParaSite" id="Csp11.Scaffold463.g1530.t1">
    <property type="protein sequence ID" value="Csp11.Scaffold463.g1530.t1"/>
    <property type="gene ID" value="Csp11.Scaffold463.g1530"/>
</dbReference>
<evidence type="ECO:0000256" key="14">
    <source>
        <dbReference type="ARBA" id="ARBA00061678"/>
    </source>
</evidence>
<keyword evidence="8" id="KW-0969">Cilium</keyword>
<keyword evidence="10" id="KW-0675">Receptor</keyword>
<dbReference type="eggNOG" id="ENOG502TH35">
    <property type="taxonomic scope" value="Eukaryota"/>
</dbReference>
<comment type="function">
    <text evidence="13">An odorant receptor which affects chemotaxis to the volatile odorant diacetyl. Specifies AWA neuronal cell fate via the odr-7 pathway.</text>
</comment>
<evidence type="ECO:0000256" key="5">
    <source>
        <dbReference type="ARBA" id="ARBA00022692"/>
    </source>
</evidence>
<feature type="transmembrane region" description="Helical" evidence="19">
    <location>
        <begin position="246"/>
        <end position="274"/>
    </location>
</feature>
<evidence type="ECO:0000256" key="4">
    <source>
        <dbReference type="ARBA" id="ARBA00022606"/>
    </source>
</evidence>
<evidence type="ECO:0000256" key="3">
    <source>
        <dbReference type="ARBA" id="ARBA00022500"/>
    </source>
</evidence>
<evidence type="ECO:0000256" key="8">
    <source>
        <dbReference type="ARBA" id="ARBA00023069"/>
    </source>
</evidence>
<keyword evidence="7 19" id="KW-1133">Transmembrane helix</keyword>
<accession>A0A1I7T1K3</accession>
<keyword evidence="9 19" id="KW-0472">Membrane</keyword>
<keyword evidence="6" id="KW-0552">Olfaction</keyword>
<comment type="subunit">
    <text evidence="15">Interacts with odr-4.</text>
</comment>
<keyword evidence="4" id="KW-0716">Sensory transduction</keyword>
<proteinExistence type="inferred from homology"/>
<evidence type="ECO:0000256" key="6">
    <source>
        <dbReference type="ARBA" id="ARBA00022725"/>
    </source>
</evidence>
<dbReference type="PANTHER" id="PTHR22943:SF242">
    <property type="entry name" value="SEVEN TM RECEPTOR"/>
    <property type="match status" value="1"/>
</dbReference>
<dbReference type="AlphaFoldDB" id="A0A1I7T1K3"/>
<dbReference type="SUPFAM" id="SSF81321">
    <property type="entry name" value="Family A G protein-coupled receptor-like"/>
    <property type="match status" value="1"/>
</dbReference>
<feature type="transmembrane region" description="Helical" evidence="19">
    <location>
        <begin position="85"/>
        <end position="109"/>
    </location>
</feature>
<feature type="transmembrane region" description="Helical" evidence="19">
    <location>
        <begin position="42"/>
        <end position="65"/>
    </location>
</feature>
<comment type="subcellular location">
    <subcellularLocation>
        <location evidence="1">Cell projection</location>
        <location evidence="1">Cilium membrane</location>
        <topology evidence="1">Multi-pass membrane protein</topology>
    </subcellularLocation>
</comment>
<feature type="transmembrane region" description="Helical" evidence="19">
    <location>
        <begin position="194"/>
        <end position="225"/>
    </location>
</feature>
<evidence type="ECO:0000313" key="20">
    <source>
        <dbReference type="Proteomes" id="UP000095282"/>
    </source>
</evidence>
<evidence type="ECO:0000256" key="9">
    <source>
        <dbReference type="ARBA" id="ARBA00023136"/>
    </source>
</evidence>
<dbReference type="GO" id="GO:0038022">
    <property type="term" value="F:G protein-coupled olfactory receptor activity"/>
    <property type="evidence" value="ECO:0007669"/>
    <property type="project" value="TreeGrafter"/>
</dbReference>
<dbReference type="GO" id="GO:0060170">
    <property type="term" value="C:ciliary membrane"/>
    <property type="evidence" value="ECO:0007669"/>
    <property type="project" value="UniProtKB-SubCell"/>
</dbReference>
<dbReference type="Pfam" id="PF10326">
    <property type="entry name" value="7TM_GPCR_Str"/>
    <property type="match status" value="1"/>
</dbReference>
<evidence type="ECO:0000256" key="12">
    <source>
        <dbReference type="ARBA" id="ARBA00023273"/>
    </source>
</evidence>
<dbReference type="PANTHER" id="PTHR22943">
    <property type="entry name" value="7-TRANSMEMBRANE DOMAIN RECEPTOR C.ELEGANS"/>
    <property type="match status" value="1"/>
</dbReference>
<dbReference type="Gene3D" id="1.20.1070.10">
    <property type="entry name" value="Rhodopsin 7-helix transmembrane proteins"/>
    <property type="match status" value="1"/>
</dbReference>
<comment type="similarity">
    <text evidence="14">Belongs to the nematode receptor-like protein str family.</text>
</comment>
<feature type="transmembrane region" description="Helical" evidence="19">
    <location>
        <begin position="286"/>
        <end position="304"/>
    </location>
</feature>
<evidence type="ECO:0000256" key="15">
    <source>
        <dbReference type="ARBA" id="ARBA00064300"/>
    </source>
</evidence>
<sequence>MPMPNALRYLQYTGCALTEVFSFYLFILILTRSSKKFGAYKYLMAVFSLFSMGYGVVEVLTQPVIHIEGTALILIVDSFLKTEKVIGFHVAVLYCSSYGVCVALLSTHFCYRYLAVCRPHVIQRLTGRRLAYLFIPSLFFGVLWFATVDYCARPTAFNSEYLKESLRQYYNEDSYSVAQISFVYYYYNNSNQLIIHWAQVLSMFFLSSIMGFTITSIIIFAVKTYKSVEKSRDKWSPMTRDLHRQLFNTLVLQSLVPFFIMFLPVALIFSVPLLNVHPGYLANTPGIWISFYPAIDAVIAVLMIRDFRDALFCMLKKQKVLEMLFLFQVENVTWQWDIVTVHYPLIFGDSQFMQCSLVYIILDLLGTFFATFVSCSHA</sequence>
<evidence type="ECO:0000256" key="19">
    <source>
        <dbReference type="SAM" id="Phobius"/>
    </source>
</evidence>
<keyword evidence="5 19" id="KW-0812">Transmembrane</keyword>
<dbReference type="GO" id="GO:0006935">
    <property type="term" value="P:chemotaxis"/>
    <property type="evidence" value="ECO:0007669"/>
    <property type="project" value="UniProtKB-KW"/>
</dbReference>
<keyword evidence="20" id="KW-1185">Reference proteome</keyword>